<dbReference type="EMBL" id="GL883135">
    <property type="protein sequence ID" value="EGG01758.1"/>
    <property type="molecule type" value="Genomic_DNA"/>
</dbReference>
<dbReference type="Proteomes" id="UP000001072">
    <property type="component" value="Unassembled WGS sequence"/>
</dbReference>
<gene>
    <name evidence="2" type="ORF">MELLADRAFT_110633</name>
</gene>
<keyword evidence="3" id="KW-1185">Reference proteome</keyword>
<dbReference type="VEuPathDB" id="FungiDB:MELLADRAFT_110633"/>
<dbReference type="KEGG" id="mlr:MELLADRAFT_110633"/>
<proteinExistence type="predicted"/>
<evidence type="ECO:0000256" key="1">
    <source>
        <dbReference type="SAM" id="MobiDB-lite"/>
    </source>
</evidence>
<feature type="region of interest" description="Disordered" evidence="1">
    <location>
        <begin position="179"/>
        <end position="229"/>
    </location>
</feature>
<sequence>MIPPLLAGVRHGILPELKDLAIHDRLPNPNAIPGGGTTSYRRATEFDIYVKGHIDRGSTYNLAEAITVHVHKHDFLNHHEVETILDATIVLDKESNDVNTCLGEAQHLVYYTRLMLRSQDPEVIQHRELFKRQYTVSRKQYKRLRSKLREHRKDVMVLWGIMAQEIKRTCDIEDAAAAANGAEPDSSSVRKRNPSPVDNKVAPAKKRSVSAKTPSSKNSTRPTTKKKNVHFNNTQLAGSQAGHNGQSATQNGLVEIPFSHTPLVEPKKLALATGTHEEDLIVFTDRDWLEADNIVNGEEIAPTLPNHLTSVFSSTKKKRTGVEVFPDKRQRIDQTRVQGETSDLFLRVTVTLNITVRPNDRHM</sequence>
<evidence type="ECO:0000313" key="3">
    <source>
        <dbReference type="Proteomes" id="UP000001072"/>
    </source>
</evidence>
<dbReference type="AlphaFoldDB" id="F4S0F9"/>
<dbReference type="RefSeq" id="XP_007414858.1">
    <property type="nucleotide sequence ID" value="XM_007414796.1"/>
</dbReference>
<accession>F4S0F9</accession>
<dbReference type="HOGENOM" id="CLU_763079_0_0_1"/>
<evidence type="ECO:0000313" key="2">
    <source>
        <dbReference type="EMBL" id="EGG01758.1"/>
    </source>
</evidence>
<protein>
    <submittedName>
        <fullName evidence="2">Uncharacterized protein</fullName>
    </submittedName>
</protein>
<feature type="compositionally biased region" description="Polar residues" evidence="1">
    <location>
        <begin position="210"/>
        <end position="222"/>
    </location>
</feature>
<dbReference type="InParanoid" id="F4S0F9"/>
<dbReference type="GeneID" id="18924141"/>
<organism evidence="3">
    <name type="scientific">Melampsora larici-populina (strain 98AG31 / pathotype 3-4-7)</name>
    <name type="common">Poplar leaf rust fungus</name>
    <dbReference type="NCBI Taxonomy" id="747676"/>
    <lineage>
        <taxon>Eukaryota</taxon>
        <taxon>Fungi</taxon>
        <taxon>Dikarya</taxon>
        <taxon>Basidiomycota</taxon>
        <taxon>Pucciniomycotina</taxon>
        <taxon>Pucciniomycetes</taxon>
        <taxon>Pucciniales</taxon>
        <taxon>Melampsoraceae</taxon>
        <taxon>Melampsora</taxon>
    </lineage>
</organism>
<reference evidence="3" key="1">
    <citation type="journal article" date="2011" name="Proc. Natl. Acad. Sci. U.S.A.">
        <title>Obligate biotrophy features unraveled by the genomic analysis of rust fungi.</title>
        <authorList>
            <person name="Duplessis S."/>
            <person name="Cuomo C.A."/>
            <person name="Lin Y.-C."/>
            <person name="Aerts A."/>
            <person name="Tisserant E."/>
            <person name="Veneault-Fourrey C."/>
            <person name="Joly D.L."/>
            <person name="Hacquard S."/>
            <person name="Amselem J."/>
            <person name="Cantarel B.L."/>
            <person name="Chiu R."/>
            <person name="Coutinho P.M."/>
            <person name="Feau N."/>
            <person name="Field M."/>
            <person name="Frey P."/>
            <person name="Gelhaye E."/>
            <person name="Goldberg J."/>
            <person name="Grabherr M.G."/>
            <person name="Kodira C.D."/>
            <person name="Kohler A."/>
            <person name="Kuees U."/>
            <person name="Lindquist E.A."/>
            <person name="Lucas S.M."/>
            <person name="Mago R."/>
            <person name="Mauceli E."/>
            <person name="Morin E."/>
            <person name="Murat C."/>
            <person name="Pangilinan J.L."/>
            <person name="Park R."/>
            <person name="Pearson M."/>
            <person name="Quesneville H."/>
            <person name="Rouhier N."/>
            <person name="Sakthikumar S."/>
            <person name="Salamov A.A."/>
            <person name="Schmutz J."/>
            <person name="Selles B."/>
            <person name="Shapiro H."/>
            <person name="Tanguay P."/>
            <person name="Tuskan G.A."/>
            <person name="Henrissat B."/>
            <person name="Van de Peer Y."/>
            <person name="Rouze P."/>
            <person name="Ellis J.G."/>
            <person name="Dodds P.N."/>
            <person name="Schein J.E."/>
            <person name="Zhong S."/>
            <person name="Hamelin R.C."/>
            <person name="Grigoriev I.V."/>
            <person name="Szabo L.J."/>
            <person name="Martin F."/>
        </authorList>
    </citation>
    <scope>NUCLEOTIDE SEQUENCE [LARGE SCALE GENOMIC DNA]</scope>
    <source>
        <strain evidence="3">98AG31 / pathotype 3-4-7</strain>
    </source>
</reference>
<name>F4S0F9_MELLP</name>